<proteinExistence type="predicted"/>
<dbReference type="InterPro" id="IPR029063">
    <property type="entry name" value="SAM-dependent_MTases_sf"/>
</dbReference>
<dbReference type="eggNOG" id="COG2226">
    <property type="taxonomic scope" value="Bacteria"/>
</dbReference>
<protein>
    <recommendedName>
        <fullName evidence="1">Methyltransferase domain-containing protein</fullName>
    </recommendedName>
</protein>
<evidence type="ECO:0000313" key="2">
    <source>
        <dbReference type="EMBL" id="ABB27528.1"/>
    </source>
</evidence>
<dbReference type="KEGG" id="cch:Cag_0252"/>
<organism evidence="2">
    <name type="scientific">Chlorobium chlorochromatii (strain CaD3)</name>
    <dbReference type="NCBI Taxonomy" id="340177"/>
    <lineage>
        <taxon>Bacteria</taxon>
        <taxon>Pseudomonadati</taxon>
        <taxon>Chlorobiota</taxon>
        <taxon>Chlorobiia</taxon>
        <taxon>Chlorobiales</taxon>
        <taxon>Chlorobiaceae</taxon>
        <taxon>Chlorobium/Pelodictyon group</taxon>
        <taxon>Chlorobium</taxon>
    </lineage>
</organism>
<evidence type="ECO:0000259" key="1">
    <source>
        <dbReference type="Pfam" id="PF13649"/>
    </source>
</evidence>
<dbReference type="EMBL" id="CP000108">
    <property type="protein sequence ID" value="ABB27528.1"/>
    <property type="molecule type" value="Genomic_DNA"/>
</dbReference>
<name>Q3ATZ7_CHLCH</name>
<dbReference type="SUPFAM" id="SSF53335">
    <property type="entry name" value="S-adenosyl-L-methionine-dependent methyltransferases"/>
    <property type="match status" value="1"/>
</dbReference>
<gene>
    <name evidence="2" type="ordered locus">Cag_0252</name>
</gene>
<dbReference type="STRING" id="340177.Cag_0252"/>
<dbReference type="InterPro" id="IPR041698">
    <property type="entry name" value="Methyltransf_25"/>
</dbReference>
<dbReference type="Gene3D" id="3.40.50.150">
    <property type="entry name" value="Vaccinia Virus protein VP39"/>
    <property type="match status" value="1"/>
</dbReference>
<dbReference type="AlphaFoldDB" id="Q3ATZ7"/>
<dbReference type="HOGENOM" id="CLU_917328_0_0_10"/>
<sequence length="301" mass="33663">MIQCLENGTLALEHLRQSGELPPTWQSMAELEAQVNQLHIRFLEERWRIAEKRGWGDLAIELLDRAWRTNDREYMDEEHVSEAEKVTVMQALDRQNRLMDIYNRSANMLLALCREVPNQPQRPIRVLELACGSGGLALALAEMAQRHHLSLEITASDAVLAYCEEGNAQAKAQQLPVTFRQLDAFHLTDYANEQYDITVMSQSLHHFTAGQLAVIIAQAMSQTTTAFVGTDAQRSVLLAGGVPLVASLQAIPAFALDGFISARKFYSEPELALIAESATRRCNYTISRDWPLSVLTVRGGE</sequence>
<reference evidence="2" key="1">
    <citation type="submission" date="2005-08" db="EMBL/GenBank/DDBJ databases">
        <title>Complete sequence of Chlorobium chlorochromatii CaD3.</title>
        <authorList>
            <person name="Copeland A."/>
            <person name="Lucas S."/>
            <person name="Lapidus A."/>
            <person name="Barry K."/>
            <person name="Detter J.C."/>
            <person name="Glavina T."/>
            <person name="Hammon N."/>
            <person name="Israni S."/>
            <person name="Pitluck S."/>
            <person name="Bryant D."/>
            <person name="Schmutz J."/>
            <person name="Larimer F."/>
            <person name="Land M."/>
            <person name="Kyrpides N."/>
            <person name="Ivanova N."/>
            <person name="Richardson P."/>
        </authorList>
    </citation>
    <scope>NUCLEOTIDE SEQUENCE [LARGE SCALE GENOMIC DNA]</scope>
    <source>
        <strain evidence="2">CaD3</strain>
    </source>
</reference>
<dbReference type="CDD" id="cd02440">
    <property type="entry name" value="AdoMet_MTases"/>
    <property type="match status" value="1"/>
</dbReference>
<dbReference type="Pfam" id="PF13649">
    <property type="entry name" value="Methyltransf_25"/>
    <property type="match status" value="1"/>
</dbReference>
<dbReference type="OrthoDB" id="594881at2"/>
<feature type="domain" description="Methyltransferase" evidence="1">
    <location>
        <begin position="126"/>
        <end position="219"/>
    </location>
</feature>
<accession>Q3ATZ7</accession>